<protein>
    <recommendedName>
        <fullName evidence="3">Phosphohistidine phosphatase SixA</fullName>
    </recommendedName>
</protein>
<dbReference type="SUPFAM" id="SSF53254">
    <property type="entry name" value="Phosphoglycerate mutase-like"/>
    <property type="match status" value="1"/>
</dbReference>
<dbReference type="Pfam" id="PF00300">
    <property type="entry name" value="His_Phos_1"/>
    <property type="match status" value="1"/>
</dbReference>
<dbReference type="STRING" id="1088868.CIN_01360"/>
<dbReference type="EMBL" id="AGFR01000003">
    <property type="protein sequence ID" value="EHD14204.1"/>
    <property type="molecule type" value="Genomic_DNA"/>
</dbReference>
<dbReference type="CDD" id="cd07067">
    <property type="entry name" value="HP_PGM_like"/>
    <property type="match status" value="1"/>
</dbReference>
<dbReference type="PATRIC" id="fig|1088868.3.peg.134"/>
<name>G6EZY1_9PROT</name>
<dbReference type="PANTHER" id="PTHR47623">
    <property type="entry name" value="OS09G0287300 PROTEIN"/>
    <property type="match status" value="1"/>
</dbReference>
<dbReference type="InterPro" id="IPR013078">
    <property type="entry name" value="His_Pase_superF_clade-1"/>
</dbReference>
<dbReference type="InterPro" id="IPR029033">
    <property type="entry name" value="His_PPase_superfam"/>
</dbReference>
<proteinExistence type="predicted"/>
<gene>
    <name evidence="1" type="ORF">CIN_01360</name>
</gene>
<dbReference type="Gene3D" id="3.40.50.1240">
    <property type="entry name" value="Phosphoglycerate mutase-like"/>
    <property type="match status" value="1"/>
</dbReference>
<evidence type="ECO:0000313" key="1">
    <source>
        <dbReference type="EMBL" id="EHD14204.1"/>
    </source>
</evidence>
<reference evidence="1 2" key="1">
    <citation type="submission" date="2011-10" db="EMBL/GenBank/DDBJ databases">
        <title>Genome Sequence of Commensalibacter intestini A911, isolated from Drosophila gut.</title>
        <authorList>
            <person name="Lee W.-J."/>
            <person name="Kim E.-K."/>
        </authorList>
    </citation>
    <scope>NUCLEOTIDE SEQUENCE [LARGE SCALE GENOMIC DNA]</scope>
    <source>
        <strain evidence="1 2">A911</strain>
    </source>
</reference>
<dbReference type="OrthoDB" id="9810154at2"/>
<dbReference type="eggNOG" id="COG2062">
    <property type="taxonomic scope" value="Bacteria"/>
</dbReference>
<dbReference type="AlphaFoldDB" id="G6EZY1"/>
<dbReference type="RefSeq" id="WP_008853127.1">
    <property type="nucleotide sequence ID" value="NZ_AGFR01000003.1"/>
</dbReference>
<sequence length="170" mass="19395">MSSNAPLTLFILRHGKASDQANTDFDRPLTSRGQQQAIEKGLLLKQRTSSINTILCSEALRTRETLKYLNLDLKQTQIITDKELYLCDPETLLMQIQQVQHAKSILLIGHNPGLHQFAYDLLSRNQSAQDQTIDALSVSFPTCALAEFQFYCKSWSDIRWHQGTLISYHE</sequence>
<comment type="caution">
    <text evidence="1">The sequence shown here is derived from an EMBL/GenBank/DDBJ whole genome shotgun (WGS) entry which is preliminary data.</text>
</comment>
<organism evidence="1 2">
    <name type="scientific">Commensalibacter intestini A911</name>
    <dbReference type="NCBI Taxonomy" id="1088868"/>
    <lineage>
        <taxon>Bacteria</taxon>
        <taxon>Pseudomonadati</taxon>
        <taxon>Pseudomonadota</taxon>
        <taxon>Alphaproteobacteria</taxon>
        <taxon>Acetobacterales</taxon>
        <taxon>Acetobacteraceae</taxon>
    </lineage>
</organism>
<dbReference type="PANTHER" id="PTHR47623:SF1">
    <property type="entry name" value="OS09G0287300 PROTEIN"/>
    <property type="match status" value="1"/>
</dbReference>
<evidence type="ECO:0008006" key="3">
    <source>
        <dbReference type="Google" id="ProtNLM"/>
    </source>
</evidence>
<evidence type="ECO:0000313" key="2">
    <source>
        <dbReference type="Proteomes" id="UP000005939"/>
    </source>
</evidence>
<dbReference type="Proteomes" id="UP000005939">
    <property type="component" value="Unassembled WGS sequence"/>
</dbReference>
<accession>G6EZY1</accession>